<evidence type="ECO:0000256" key="3">
    <source>
        <dbReference type="ARBA" id="ARBA00023239"/>
    </source>
</evidence>
<dbReference type="PANTHER" id="PTHR38683:SF1">
    <property type="entry name" value="CHORISMATE PYRUVATE-LYASE"/>
    <property type="match status" value="1"/>
</dbReference>
<dbReference type="InterPro" id="IPR028978">
    <property type="entry name" value="Chorismate_lyase_/UTRA_dom_sf"/>
</dbReference>
<dbReference type="HAMAP" id="MF_01632">
    <property type="entry name" value="UbiC"/>
    <property type="match status" value="1"/>
</dbReference>
<keyword evidence="1 4" id="KW-0963">Cytoplasm</keyword>
<dbReference type="Gene3D" id="3.40.1410.10">
    <property type="entry name" value="Chorismate lyase-like"/>
    <property type="match status" value="1"/>
</dbReference>
<name>A0A6L9MYK7_9ALTE</name>
<evidence type="ECO:0000313" key="5">
    <source>
        <dbReference type="EMBL" id="NDW23256.1"/>
    </source>
</evidence>
<dbReference type="InterPro" id="IPR007440">
    <property type="entry name" value="Chorismate--pyruvate_lyase"/>
</dbReference>
<dbReference type="EMBL" id="JAAAWP010000017">
    <property type="protein sequence ID" value="NDW23256.1"/>
    <property type="molecule type" value="Genomic_DNA"/>
</dbReference>
<reference evidence="5 6" key="1">
    <citation type="submission" date="2020-01" db="EMBL/GenBank/DDBJ databases">
        <title>Genomes of bacteria type strains.</title>
        <authorList>
            <person name="Chen J."/>
            <person name="Zhu S."/>
            <person name="Yang J."/>
        </authorList>
    </citation>
    <scope>NUCLEOTIDE SEQUENCE [LARGE SCALE GENOMIC DNA]</scope>
    <source>
        <strain evidence="5 6">LMG 22958</strain>
    </source>
</reference>
<comment type="caution">
    <text evidence="4">Lacks conserved residue(s) required for the propagation of feature annotation.</text>
</comment>
<organism evidence="5 6">
    <name type="scientific">Alteromonas hispanica</name>
    <dbReference type="NCBI Taxonomy" id="315421"/>
    <lineage>
        <taxon>Bacteria</taxon>
        <taxon>Pseudomonadati</taxon>
        <taxon>Pseudomonadota</taxon>
        <taxon>Gammaproteobacteria</taxon>
        <taxon>Alteromonadales</taxon>
        <taxon>Alteromonadaceae</taxon>
        <taxon>Alteromonas/Salinimonas group</taxon>
        <taxon>Alteromonas</taxon>
    </lineage>
</organism>
<gene>
    <name evidence="4" type="primary">ubiC</name>
    <name evidence="5" type="ORF">GTW09_17205</name>
</gene>
<keyword evidence="3 4" id="KW-0456">Lyase</keyword>
<evidence type="ECO:0000256" key="1">
    <source>
        <dbReference type="ARBA" id="ARBA00022490"/>
    </source>
</evidence>
<dbReference type="GO" id="GO:0005829">
    <property type="term" value="C:cytosol"/>
    <property type="evidence" value="ECO:0007669"/>
    <property type="project" value="TreeGrafter"/>
</dbReference>
<keyword evidence="6" id="KW-1185">Reference proteome</keyword>
<keyword evidence="2 4" id="KW-0831">Ubiquinone biosynthesis</keyword>
<dbReference type="GO" id="GO:0042866">
    <property type="term" value="P:pyruvate biosynthetic process"/>
    <property type="evidence" value="ECO:0007669"/>
    <property type="project" value="UniProtKB-UniRule"/>
</dbReference>
<evidence type="ECO:0000313" key="6">
    <source>
        <dbReference type="Proteomes" id="UP000478837"/>
    </source>
</evidence>
<evidence type="ECO:0000256" key="4">
    <source>
        <dbReference type="HAMAP-Rule" id="MF_01632"/>
    </source>
</evidence>
<accession>A0A6L9MYK7</accession>
<dbReference type="GO" id="GO:0008813">
    <property type="term" value="F:chorismate lyase activity"/>
    <property type="evidence" value="ECO:0007669"/>
    <property type="project" value="UniProtKB-UniRule"/>
</dbReference>
<feature type="binding site" evidence="4">
    <location>
        <position position="85"/>
    </location>
    <ligand>
        <name>substrate</name>
    </ligand>
</feature>
<feature type="binding site" evidence="4">
    <location>
        <position position="174"/>
    </location>
    <ligand>
        <name>substrate</name>
    </ligand>
</feature>
<keyword evidence="4" id="KW-0670">Pyruvate</keyword>
<dbReference type="Proteomes" id="UP000478837">
    <property type="component" value="Unassembled WGS sequence"/>
</dbReference>
<comment type="function">
    <text evidence="4">Removes the pyruvyl group from chorismate, with concomitant aromatization of the ring, to provide 4-hydroxybenzoate (4HB) for the ubiquinone pathway.</text>
</comment>
<comment type="caution">
    <text evidence="5">The sequence shown here is derived from an EMBL/GenBank/DDBJ whole genome shotgun (WGS) entry which is preliminary data.</text>
</comment>
<comment type="subcellular location">
    <subcellularLocation>
        <location evidence="4">Cytoplasm</location>
    </subcellularLocation>
</comment>
<protein>
    <recommendedName>
        <fullName evidence="4">Probable chorismate pyruvate-lyase</fullName>
        <shortName evidence="4">CL</shortName>
        <shortName evidence="4">CPL</shortName>
        <ecNumber evidence="4">4.1.3.40</ecNumber>
    </recommendedName>
</protein>
<dbReference type="GO" id="GO:0006744">
    <property type="term" value="P:ubiquinone biosynthetic process"/>
    <property type="evidence" value="ECO:0007669"/>
    <property type="project" value="UniProtKB-UniRule"/>
</dbReference>
<comment type="pathway">
    <text evidence="4">Cofactor biosynthesis; ubiquinone biosynthesis.</text>
</comment>
<comment type="similarity">
    <text evidence="4">Belongs to the UbiC family.</text>
</comment>
<proteinExistence type="inferred from homology"/>
<dbReference type="SUPFAM" id="SSF64288">
    <property type="entry name" value="Chorismate lyase-like"/>
    <property type="match status" value="1"/>
</dbReference>
<feature type="binding site" evidence="4">
    <location>
        <position position="120"/>
    </location>
    <ligand>
        <name>substrate</name>
    </ligand>
</feature>
<dbReference type="EC" id="4.1.3.40" evidence="4"/>
<dbReference type="Pfam" id="PF04345">
    <property type="entry name" value="Chor_lyase"/>
    <property type="match status" value="1"/>
</dbReference>
<sequence length="190" mass="21296">MSFTATFPVGLTVEWMPPEDANIPNVTLKDWLLDTGSLTDRVQSLCNSFSLRLLGQEVLTPHKNELSLLQGNKETHHQATSYQVREILLCDNDSPWVFARSVIPQAIIDAELSNLGREPLGKRLFNDKRFLRSEFQVCKLSSAQATQLGGDTSHSLWGRRSVFTFEAHHLIVAEVFLPPSPVYASNGVYL</sequence>
<dbReference type="RefSeq" id="WP_163112852.1">
    <property type="nucleotide sequence ID" value="NZ_JAAAWP010000017.1"/>
</dbReference>
<evidence type="ECO:0000256" key="2">
    <source>
        <dbReference type="ARBA" id="ARBA00022688"/>
    </source>
</evidence>
<comment type="catalytic activity">
    <reaction evidence="4">
        <text>chorismate = 4-hydroxybenzoate + pyruvate</text>
        <dbReference type="Rhea" id="RHEA:16505"/>
        <dbReference type="ChEBI" id="CHEBI:15361"/>
        <dbReference type="ChEBI" id="CHEBI:17879"/>
        <dbReference type="ChEBI" id="CHEBI:29748"/>
        <dbReference type="EC" id="4.1.3.40"/>
    </reaction>
</comment>
<dbReference type="PANTHER" id="PTHR38683">
    <property type="entry name" value="CHORISMATE PYRUVATE-LYASE"/>
    <property type="match status" value="1"/>
</dbReference>
<dbReference type="UniPathway" id="UPA00232"/>
<dbReference type="AlphaFoldDB" id="A0A6L9MYK7"/>